<dbReference type="Proteomes" id="UP000729402">
    <property type="component" value="Unassembled WGS sequence"/>
</dbReference>
<keyword evidence="3" id="KW-1185">Reference proteome</keyword>
<organism evidence="2 3">
    <name type="scientific">Zizania palustris</name>
    <name type="common">Northern wild rice</name>
    <dbReference type="NCBI Taxonomy" id="103762"/>
    <lineage>
        <taxon>Eukaryota</taxon>
        <taxon>Viridiplantae</taxon>
        <taxon>Streptophyta</taxon>
        <taxon>Embryophyta</taxon>
        <taxon>Tracheophyta</taxon>
        <taxon>Spermatophyta</taxon>
        <taxon>Magnoliopsida</taxon>
        <taxon>Liliopsida</taxon>
        <taxon>Poales</taxon>
        <taxon>Poaceae</taxon>
        <taxon>BOP clade</taxon>
        <taxon>Oryzoideae</taxon>
        <taxon>Oryzeae</taxon>
        <taxon>Zizaniinae</taxon>
        <taxon>Zizania</taxon>
    </lineage>
</organism>
<evidence type="ECO:0000256" key="1">
    <source>
        <dbReference type="SAM" id="MobiDB-lite"/>
    </source>
</evidence>
<gene>
    <name evidence="2" type="ORF">GUJ93_ZPchr0012g18775</name>
</gene>
<dbReference type="AlphaFoldDB" id="A0A8J5WS58"/>
<protein>
    <submittedName>
        <fullName evidence="2">Uncharacterized protein</fullName>
    </submittedName>
</protein>
<evidence type="ECO:0000313" key="2">
    <source>
        <dbReference type="EMBL" id="KAG8094089.1"/>
    </source>
</evidence>
<dbReference type="EMBL" id="JAAALK010000080">
    <property type="protein sequence ID" value="KAG8094089.1"/>
    <property type="molecule type" value="Genomic_DNA"/>
</dbReference>
<accession>A0A8J5WS58</accession>
<evidence type="ECO:0000313" key="3">
    <source>
        <dbReference type="Proteomes" id="UP000729402"/>
    </source>
</evidence>
<reference evidence="2" key="2">
    <citation type="submission" date="2021-02" db="EMBL/GenBank/DDBJ databases">
        <authorList>
            <person name="Kimball J.A."/>
            <person name="Haas M.W."/>
            <person name="Macchietto M."/>
            <person name="Kono T."/>
            <person name="Duquette J."/>
            <person name="Shao M."/>
        </authorList>
    </citation>
    <scope>NUCLEOTIDE SEQUENCE</scope>
    <source>
        <tissue evidence="2">Fresh leaf tissue</tissue>
    </source>
</reference>
<proteinExistence type="predicted"/>
<sequence length="154" mass="16795">MTSSRKSSMQSQYGRLGEEWSQHPVCWICSTFYASGGLLCVEFEFFCLAVLPSNFQISFPALTLQFNKAKMKRKRKLLVAATPARTSPTRKVAEVARTPAPVAPTRSSLMRKAAEVSPTPAAVAPARALRKRKAAAAASTPVTGSRRTSPRTKH</sequence>
<name>A0A8J5WS58_ZIZPA</name>
<feature type="compositionally biased region" description="Low complexity" evidence="1">
    <location>
        <begin position="115"/>
        <end position="127"/>
    </location>
</feature>
<comment type="caution">
    <text evidence="2">The sequence shown here is derived from an EMBL/GenBank/DDBJ whole genome shotgun (WGS) entry which is preliminary data.</text>
</comment>
<feature type="region of interest" description="Disordered" evidence="1">
    <location>
        <begin position="88"/>
        <end position="154"/>
    </location>
</feature>
<reference evidence="2" key="1">
    <citation type="journal article" date="2021" name="bioRxiv">
        <title>Whole Genome Assembly and Annotation of Northern Wild Rice, Zizania palustris L., Supports a Whole Genome Duplication in the Zizania Genus.</title>
        <authorList>
            <person name="Haas M."/>
            <person name="Kono T."/>
            <person name="Macchietto M."/>
            <person name="Millas R."/>
            <person name="McGilp L."/>
            <person name="Shao M."/>
            <person name="Duquette J."/>
            <person name="Hirsch C.N."/>
            <person name="Kimball J."/>
        </authorList>
    </citation>
    <scope>NUCLEOTIDE SEQUENCE</scope>
    <source>
        <tissue evidence="2">Fresh leaf tissue</tissue>
    </source>
</reference>